<keyword evidence="2" id="KW-0482">Metalloprotease</keyword>
<sequence length="417" mass="44467">MKRSFAWLSIAGAGLLASGTAAAQGKVDLFGSAPLAYSAVENDSAYAAQAREPSSAKINVVTVNAAGLGDDTQSLNVGLDLGGYVGLNVARTSSYRTEDGSLVWQGIVTDTALQRQMTKNEIADDPMNSLILVKNGDKVTGNLRVNGQLFKIRPLKDARHVVVEVDENLMPLDHPPEAYRRIFEKPVAMPETPSAGEAITTIRVLVNYTPAAASNSGDINGLITLAVAESNTGYSNSAVEINLQLAAKSQVSYTETGNFDTDLARYRGTSDGYMDSIHSQRNTNTADVAVLIVNNTAYCGLASGIGSSASTAFAEVYWDCATGYYSFAHEIGHLQSARHDPANDPTNTPYAYGHGFQSTAGGWRTIMAYACSSTTCTRLNYWSNPGKTYGGRAMGTTNRNDNHRVLNNTKATVGAFR</sequence>
<dbReference type="Gene3D" id="3.40.390.10">
    <property type="entry name" value="Collagenase (Catalytic Domain)"/>
    <property type="match status" value="1"/>
</dbReference>
<dbReference type="SUPFAM" id="SSF55486">
    <property type="entry name" value="Metalloproteases ('zincins'), catalytic domain"/>
    <property type="match status" value="1"/>
</dbReference>
<keyword evidence="1" id="KW-0732">Signal</keyword>
<dbReference type="InterPro" id="IPR024079">
    <property type="entry name" value="MetalloPept_cat_dom_sf"/>
</dbReference>
<name>A0A9X4BGK2_9GAMM</name>
<gene>
    <name evidence="2" type="ORF">OD750_001290</name>
</gene>
<evidence type="ECO:0000313" key="2">
    <source>
        <dbReference type="EMBL" id="MDC8011173.1"/>
    </source>
</evidence>
<feature type="chain" id="PRO_5040860396" evidence="1">
    <location>
        <begin position="24"/>
        <end position="417"/>
    </location>
</feature>
<dbReference type="GO" id="GO:0008237">
    <property type="term" value="F:metallopeptidase activity"/>
    <property type="evidence" value="ECO:0007669"/>
    <property type="project" value="UniProtKB-KW"/>
</dbReference>
<feature type="signal peptide" evidence="1">
    <location>
        <begin position="1"/>
        <end position="23"/>
    </location>
</feature>
<organism evidence="2 3">
    <name type="scientific">Tahibacter soli</name>
    <dbReference type="NCBI Taxonomy" id="2983605"/>
    <lineage>
        <taxon>Bacteria</taxon>
        <taxon>Pseudomonadati</taxon>
        <taxon>Pseudomonadota</taxon>
        <taxon>Gammaproteobacteria</taxon>
        <taxon>Lysobacterales</taxon>
        <taxon>Rhodanobacteraceae</taxon>
        <taxon>Tahibacter</taxon>
    </lineage>
</organism>
<keyword evidence="2" id="KW-0645">Protease</keyword>
<dbReference type="AlphaFoldDB" id="A0A9X4BGK2"/>
<dbReference type="RefSeq" id="WP_263544588.1">
    <property type="nucleotide sequence ID" value="NZ_JAOVZO020000001.1"/>
</dbReference>
<proteinExistence type="predicted"/>
<evidence type="ECO:0000256" key="1">
    <source>
        <dbReference type="SAM" id="SignalP"/>
    </source>
</evidence>
<keyword evidence="2" id="KW-0378">Hydrolase</keyword>
<dbReference type="Pfam" id="PF13688">
    <property type="entry name" value="Reprolysin_5"/>
    <property type="match status" value="1"/>
</dbReference>
<accession>A0A9X4BGK2</accession>
<comment type="caution">
    <text evidence="2">The sequence shown here is derived from an EMBL/GenBank/DDBJ whole genome shotgun (WGS) entry which is preliminary data.</text>
</comment>
<evidence type="ECO:0000313" key="3">
    <source>
        <dbReference type="Proteomes" id="UP001139971"/>
    </source>
</evidence>
<reference evidence="2" key="1">
    <citation type="submission" date="2023-02" db="EMBL/GenBank/DDBJ databases">
        <title>Tahibacter soli sp. nov. isolated from soil.</title>
        <authorList>
            <person name="Baek J.H."/>
            <person name="Lee J.K."/>
            <person name="Choi D.G."/>
            <person name="Jeon C.O."/>
        </authorList>
    </citation>
    <scope>NUCLEOTIDE SEQUENCE</scope>
    <source>
        <strain evidence="2">BL</strain>
    </source>
</reference>
<dbReference type="EMBL" id="JAOVZO020000001">
    <property type="protein sequence ID" value="MDC8011173.1"/>
    <property type="molecule type" value="Genomic_DNA"/>
</dbReference>
<protein>
    <submittedName>
        <fullName evidence="2">Zinc-dependent metalloprotease</fullName>
    </submittedName>
</protein>
<keyword evidence="3" id="KW-1185">Reference proteome</keyword>
<dbReference type="Proteomes" id="UP001139971">
    <property type="component" value="Unassembled WGS sequence"/>
</dbReference>